<reference evidence="2 3" key="1">
    <citation type="submission" date="2020-08" db="EMBL/GenBank/DDBJ databases">
        <title>Genome public.</title>
        <authorList>
            <person name="Liu C."/>
            <person name="Sun Q."/>
        </authorList>
    </citation>
    <scope>NUCLEOTIDE SEQUENCE [LARGE SCALE GENOMIC DNA]</scope>
    <source>
        <strain evidence="2 3">NSJ-27</strain>
    </source>
</reference>
<dbReference type="InterPro" id="IPR013022">
    <property type="entry name" value="Xyl_isomerase-like_TIM-brl"/>
</dbReference>
<feature type="domain" description="Xylose isomerase-like TIM barrel" evidence="1">
    <location>
        <begin position="29"/>
        <end position="256"/>
    </location>
</feature>
<dbReference type="InterPro" id="IPR050312">
    <property type="entry name" value="IolE/XylAMocC-like"/>
</dbReference>
<organism evidence="2 3">
    <name type="scientific">Clostridium facile</name>
    <dbReference type="NCBI Taxonomy" id="2763035"/>
    <lineage>
        <taxon>Bacteria</taxon>
        <taxon>Bacillati</taxon>
        <taxon>Bacillota</taxon>
        <taxon>Clostridia</taxon>
        <taxon>Eubacteriales</taxon>
        <taxon>Clostridiaceae</taxon>
        <taxon>Clostridium</taxon>
    </lineage>
</organism>
<dbReference type="EMBL" id="JACOQK010000001">
    <property type="protein sequence ID" value="MBC5787431.1"/>
    <property type="molecule type" value="Genomic_DNA"/>
</dbReference>
<dbReference type="Pfam" id="PF01261">
    <property type="entry name" value="AP_endonuc_2"/>
    <property type="match status" value="1"/>
</dbReference>
<dbReference type="PANTHER" id="PTHR12110:SF41">
    <property type="entry name" value="INOSOSE DEHYDRATASE"/>
    <property type="match status" value="1"/>
</dbReference>
<keyword evidence="3" id="KW-1185">Reference proteome</keyword>
<protein>
    <submittedName>
        <fullName evidence="2">Sugar phosphate isomerase/epimerase</fullName>
    </submittedName>
</protein>
<dbReference type="Gene3D" id="3.20.20.150">
    <property type="entry name" value="Divalent-metal-dependent TIM barrel enzymes"/>
    <property type="match status" value="1"/>
</dbReference>
<dbReference type="Proteomes" id="UP000649151">
    <property type="component" value="Unassembled WGS sequence"/>
</dbReference>
<dbReference type="SUPFAM" id="SSF51658">
    <property type="entry name" value="Xylose isomerase-like"/>
    <property type="match status" value="1"/>
</dbReference>
<evidence type="ECO:0000313" key="2">
    <source>
        <dbReference type="EMBL" id="MBC5787431.1"/>
    </source>
</evidence>
<dbReference type="RefSeq" id="WP_186996385.1">
    <property type="nucleotide sequence ID" value="NZ_JACOQK010000001.1"/>
</dbReference>
<name>A0ABR7IQL6_9CLOT</name>
<sequence>MKCGVSTACYYPEPTENALYELVSHQVPYIEIFLNTFSELEVPFVKRLQEILKQGMTQVVSVHPFTSGMEPLLFFSNYKRRFEDGVCLYQHYFEFCNRIGAKYLIFHGAHKDVLCEDNLYFERFDKLNEYAKSAGIELLQENVARCKSRNIDFIQRMKQQLGDSVHFTLDTKQCIRSEVSPIEMLKVMGEQVRHIHFSDRKGQQDCLLPGKGDGKILGLIPILKKQNYQGAVFIEVYRKSYQEYSEIIQGYQFLESYMANLL</sequence>
<gene>
    <name evidence="2" type="ORF">H8Z77_05250</name>
</gene>
<dbReference type="InterPro" id="IPR036237">
    <property type="entry name" value="Xyl_isomerase-like_sf"/>
</dbReference>
<accession>A0ABR7IQL6</accession>
<keyword evidence="2" id="KW-0413">Isomerase</keyword>
<comment type="caution">
    <text evidence="2">The sequence shown here is derived from an EMBL/GenBank/DDBJ whole genome shotgun (WGS) entry which is preliminary data.</text>
</comment>
<dbReference type="PANTHER" id="PTHR12110">
    <property type="entry name" value="HYDROXYPYRUVATE ISOMERASE"/>
    <property type="match status" value="1"/>
</dbReference>
<dbReference type="GO" id="GO:0016853">
    <property type="term" value="F:isomerase activity"/>
    <property type="evidence" value="ECO:0007669"/>
    <property type="project" value="UniProtKB-KW"/>
</dbReference>
<evidence type="ECO:0000259" key="1">
    <source>
        <dbReference type="Pfam" id="PF01261"/>
    </source>
</evidence>
<evidence type="ECO:0000313" key="3">
    <source>
        <dbReference type="Proteomes" id="UP000649151"/>
    </source>
</evidence>
<proteinExistence type="predicted"/>